<dbReference type="GO" id="GO:0016990">
    <property type="term" value="F:arginine deiminase activity"/>
    <property type="evidence" value="ECO:0007669"/>
    <property type="project" value="TreeGrafter"/>
</dbReference>
<dbReference type="EMBL" id="SOCE01000001">
    <property type="protein sequence ID" value="TDU90100.1"/>
    <property type="molecule type" value="Genomic_DNA"/>
</dbReference>
<dbReference type="PANTHER" id="PTHR47271">
    <property type="entry name" value="ARGININE DEIMINASE"/>
    <property type="match status" value="1"/>
</dbReference>
<dbReference type="Pfam" id="PF19420">
    <property type="entry name" value="DDAH_eukar"/>
    <property type="match status" value="1"/>
</dbReference>
<dbReference type="SUPFAM" id="SSF55909">
    <property type="entry name" value="Pentein"/>
    <property type="match status" value="1"/>
</dbReference>
<dbReference type="AlphaFoldDB" id="A0A4R7TD97"/>
<name>A0A4R7TD97_9ACTN</name>
<comment type="caution">
    <text evidence="1">The sequence shown here is derived from an EMBL/GenBank/DDBJ whole genome shotgun (WGS) entry which is preliminary data.</text>
</comment>
<evidence type="ECO:0000313" key="1">
    <source>
        <dbReference type="EMBL" id="TDU90100.1"/>
    </source>
</evidence>
<dbReference type="RefSeq" id="WP_133980059.1">
    <property type="nucleotide sequence ID" value="NZ_SOCE01000001.1"/>
</dbReference>
<sequence length="296" mass="32245">MGQQLGWGRRYLMVRPDHFRIDYVINPYMSTQDQPDPELTMRQWNSLRLAIIDAGGEVEVLEQRPDSPDMVYAMNLGLATAPTEDASGGRAMLSHMRFEPRRKESLTAAGWFTGHGFELDRTGGDGVGPHFESGDAFVFGDSLVVGYGPRTEEDALKHLAAGWNIRVRGLRITHEGMYHLDLPFCPIDSTHALVYPPALDPASQAELFGIVPDPIVLTDEEAFAFSGNSLVVNETVIMPACSTRLHDILTGLGLRVVVLDLSEFHKGGGSARCLTNPLDFDLAAASVVGGEVVLPG</sequence>
<keyword evidence="1" id="KW-0378">Hydrolase</keyword>
<keyword evidence="2" id="KW-1185">Reference proteome</keyword>
<evidence type="ECO:0000313" key="2">
    <source>
        <dbReference type="Proteomes" id="UP000295151"/>
    </source>
</evidence>
<dbReference type="PANTHER" id="PTHR47271:SF2">
    <property type="entry name" value="ARGININE DEIMINASE"/>
    <property type="match status" value="1"/>
</dbReference>
<organism evidence="1 2">
    <name type="scientific">Kribbella voronezhensis</name>
    <dbReference type="NCBI Taxonomy" id="2512212"/>
    <lineage>
        <taxon>Bacteria</taxon>
        <taxon>Bacillati</taxon>
        <taxon>Actinomycetota</taxon>
        <taxon>Actinomycetes</taxon>
        <taxon>Propionibacteriales</taxon>
        <taxon>Kribbellaceae</taxon>
        <taxon>Kribbella</taxon>
    </lineage>
</organism>
<accession>A0A4R7TD97</accession>
<proteinExistence type="predicted"/>
<dbReference type="OrthoDB" id="9814070at2"/>
<protein>
    <submittedName>
        <fullName evidence="1">N-dimethylarginine dimethylaminohydrolase</fullName>
    </submittedName>
</protein>
<dbReference type="Proteomes" id="UP000295151">
    <property type="component" value="Unassembled WGS sequence"/>
</dbReference>
<dbReference type="GO" id="GO:0019546">
    <property type="term" value="P:L-arginine deiminase pathway"/>
    <property type="evidence" value="ECO:0007669"/>
    <property type="project" value="TreeGrafter"/>
</dbReference>
<reference evidence="1 2" key="1">
    <citation type="submission" date="2019-03" db="EMBL/GenBank/DDBJ databases">
        <title>Genomic Encyclopedia of Type Strains, Phase III (KMG-III): the genomes of soil and plant-associated and newly described type strains.</title>
        <authorList>
            <person name="Whitman W."/>
        </authorList>
    </citation>
    <scope>NUCLEOTIDE SEQUENCE [LARGE SCALE GENOMIC DNA]</scope>
    <source>
        <strain evidence="1 2">VKM Ac-2575</strain>
    </source>
</reference>
<gene>
    <name evidence="1" type="ORF">EV138_3683</name>
</gene>
<dbReference type="Gene3D" id="3.75.10.10">
    <property type="entry name" value="L-arginine/glycine Amidinotransferase, Chain A"/>
    <property type="match status" value="1"/>
</dbReference>